<dbReference type="PANTHER" id="PTHR31044:SF52">
    <property type="entry name" value="OS01G0631500 PROTEIN"/>
    <property type="match status" value="1"/>
</dbReference>
<protein>
    <recommendedName>
        <fullName evidence="4">glucan endo-1,3-beta-D-glucosidase</fullName>
        <ecNumber evidence="4">3.2.1.39</ecNumber>
    </recommendedName>
</protein>
<evidence type="ECO:0000256" key="10">
    <source>
        <dbReference type="ARBA" id="ARBA00023157"/>
    </source>
</evidence>
<evidence type="ECO:0000256" key="5">
    <source>
        <dbReference type="ARBA" id="ARBA00022475"/>
    </source>
</evidence>
<evidence type="ECO:0000256" key="11">
    <source>
        <dbReference type="ARBA" id="ARBA00023180"/>
    </source>
</evidence>
<evidence type="ECO:0000256" key="7">
    <source>
        <dbReference type="ARBA" id="ARBA00022729"/>
    </source>
</evidence>
<keyword evidence="5" id="KW-1003">Cell membrane</keyword>
<dbReference type="Proteomes" id="UP000436088">
    <property type="component" value="Unassembled WGS sequence"/>
</dbReference>
<evidence type="ECO:0000256" key="4">
    <source>
        <dbReference type="ARBA" id="ARBA00012780"/>
    </source>
</evidence>
<comment type="similarity">
    <text evidence="3 14">Belongs to the glycosyl hydrolase 17 family.</text>
</comment>
<dbReference type="EC" id="3.2.1.39" evidence="4"/>
<evidence type="ECO:0000256" key="3">
    <source>
        <dbReference type="ARBA" id="ARBA00008773"/>
    </source>
</evidence>
<reference evidence="16" key="1">
    <citation type="submission" date="2019-09" db="EMBL/GenBank/DDBJ databases">
        <title>Draft genome information of white flower Hibiscus syriacus.</title>
        <authorList>
            <person name="Kim Y.-M."/>
        </authorList>
    </citation>
    <scope>NUCLEOTIDE SEQUENCE [LARGE SCALE GENOMIC DNA]</scope>
    <source>
        <strain evidence="16">YM2019G1</strain>
    </source>
</reference>
<comment type="caution">
    <text evidence="16">The sequence shown here is derived from an EMBL/GenBank/DDBJ whole genome shotgun (WGS) entry which is preliminary data.</text>
</comment>
<gene>
    <name evidence="16" type="ORF">F3Y22_tig00003194pilonHSYRG00035</name>
</gene>
<keyword evidence="13" id="KW-0326">Glycosidase</keyword>
<proteinExistence type="inferred from homology"/>
<evidence type="ECO:0000256" key="8">
    <source>
        <dbReference type="ARBA" id="ARBA00022801"/>
    </source>
</evidence>
<dbReference type="GO" id="GO:0009506">
    <property type="term" value="C:plasmodesma"/>
    <property type="evidence" value="ECO:0007669"/>
    <property type="project" value="UniProtKB-ARBA"/>
</dbReference>
<keyword evidence="9" id="KW-0472">Membrane</keyword>
<dbReference type="InterPro" id="IPR000490">
    <property type="entry name" value="Glyco_hydro_17"/>
</dbReference>
<name>A0A6A3CLU2_HIBSY</name>
<evidence type="ECO:0000259" key="15">
    <source>
        <dbReference type="SMART" id="SM00768"/>
    </source>
</evidence>
<dbReference type="GO" id="GO:0098552">
    <property type="term" value="C:side of membrane"/>
    <property type="evidence" value="ECO:0007669"/>
    <property type="project" value="UniProtKB-KW"/>
</dbReference>
<dbReference type="EMBL" id="VEPZ02000215">
    <property type="protein sequence ID" value="KAE8729816.1"/>
    <property type="molecule type" value="Genomic_DNA"/>
</dbReference>
<keyword evidence="12" id="KW-0449">Lipoprotein</keyword>
<evidence type="ECO:0000256" key="2">
    <source>
        <dbReference type="ARBA" id="ARBA00004609"/>
    </source>
</evidence>
<evidence type="ECO:0000256" key="12">
    <source>
        <dbReference type="ARBA" id="ARBA00023288"/>
    </source>
</evidence>
<dbReference type="InterPro" id="IPR012946">
    <property type="entry name" value="X8"/>
</dbReference>
<dbReference type="InterPro" id="IPR044788">
    <property type="entry name" value="X8_dom_prot"/>
</dbReference>
<dbReference type="SUPFAM" id="SSF51445">
    <property type="entry name" value="(Trans)glycosidases"/>
    <property type="match status" value="1"/>
</dbReference>
<evidence type="ECO:0000256" key="6">
    <source>
        <dbReference type="ARBA" id="ARBA00022622"/>
    </source>
</evidence>
<feature type="domain" description="X8" evidence="15">
    <location>
        <begin position="198"/>
        <end position="282"/>
    </location>
</feature>
<evidence type="ECO:0000313" key="16">
    <source>
        <dbReference type="EMBL" id="KAE8729816.1"/>
    </source>
</evidence>
<dbReference type="Gene3D" id="3.20.20.80">
    <property type="entry name" value="Glycosidases"/>
    <property type="match status" value="1"/>
</dbReference>
<organism evidence="16 17">
    <name type="scientific">Hibiscus syriacus</name>
    <name type="common">Rose of Sharon</name>
    <dbReference type="NCBI Taxonomy" id="106335"/>
    <lineage>
        <taxon>Eukaryota</taxon>
        <taxon>Viridiplantae</taxon>
        <taxon>Streptophyta</taxon>
        <taxon>Embryophyta</taxon>
        <taxon>Tracheophyta</taxon>
        <taxon>Spermatophyta</taxon>
        <taxon>Magnoliopsida</taxon>
        <taxon>eudicotyledons</taxon>
        <taxon>Gunneridae</taxon>
        <taxon>Pentapetalae</taxon>
        <taxon>rosids</taxon>
        <taxon>malvids</taxon>
        <taxon>Malvales</taxon>
        <taxon>Malvaceae</taxon>
        <taxon>Malvoideae</taxon>
        <taxon>Hibiscus</taxon>
    </lineage>
</organism>
<keyword evidence="7" id="KW-0732">Signal</keyword>
<dbReference type="GO" id="GO:0005886">
    <property type="term" value="C:plasma membrane"/>
    <property type="evidence" value="ECO:0007669"/>
    <property type="project" value="UniProtKB-SubCell"/>
</dbReference>
<evidence type="ECO:0000256" key="13">
    <source>
        <dbReference type="ARBA" id="ARBA00023295"/>
    </source>
</evidence>
<keyword evidence="8" id="KW-0378">Hydrolase</keyword>
<dbReference type="FunFam" id="1.20.58.1040:FF:000001">
    <property type="entry name" value="Glucan endo-1,3-beta-glucosidase 4"/>
    <property type="match status" value="1"/>
</dbReference>
<keyword evidence="10" id="KW-1015">Disulfide bond</keyword>
<dbReference type="GO" id="GO:0005975">
    <property type="term" value="P:carbohydrate metabolic process"/>
    <property type="evidence" value="ECO:0007669"/>
    <property type="project" value="InterPro"/>
</dbReference>
<dbReference type="GO" id="GO:0042973">
    <property type="term" value="F:glucan endo-1,3-beta-D-glucosidase activity"/>
    <property type="evidence" value="ECO:0007669"/>
    <property type="project" value="UniProtKB-EC"/>
</dbReference>
<dbReference type="InterPro" id="IPR017853">
    <property type="entry name" value="GH"/>
</dbReference>
<evidence type="ECO:0000256" key="14">
    <source>
        <dbReference type="RuleBase" id="RU004335"/>
    </source>
</evidence>
<dbReference type="Pfam" id="PF00332">
    <property type="entry name" value="Glyco_hydro_17"/>
    <property type="match status" value="1"/>
</dbReference>
<sequence>MFEAFVCIFFVASAFRYFSPSSFVFHYVCSALAQPFVSDLRRGNKAGVAYGRDGDDLPSPDRVAQTGWKAQPFQCQSYVDSWLSKSILPFYQPTKITHITVGLGTPAMHSGVGYVLDTPAMPGRELDVYIFSLFNENNKTGAEIEGNWGIFYPDMSAKNGLTDEACIFGGTGIKVYSDPSKNWDFFLAVKSSDPNGRTWCIASKKASRTDLQNALDWASGPGKADCSSIQPNQQCFEPNTLLSHASFAFNNYYQKNGATDASCSFRGNAIKVGQDPTKSILFQINSPVIIQLSFI</sequence>
<dbReference type="Gene3D" id="1.20.58.1040">
    <property type="match status" value="1"/>
</dbReference>
<evidence type="ECO:0000256" key="1">
    <source>
        <dbReference type="ARBA" id="ARBA00000382"/>
    </source>
</evidence>
<comment type="catalytic activity">
    <reaction evidence="1">
        <text>Hydrolysis of (1-&gt;3)-beta-D-glucosidic linkages in (1-&gt;3)-beta-D-glucans.</text>
        <dbReference type="EC" id="3.2.1.39"/>
    </reaction>
</comment>
<dbReference type="AlphaFoldDB" id="A0A6A3CLU2"/>
<dbReference type="SMART" id="SM00768">
    <property type="entry name" value="X8"/>
    <property type="match status" value="1"/>
</dbReference>
<keyword evidence="17" id="KW-1185">Reference proteome</keyword>
<evidence type="ECO:0000256" key="9">
    <source>
        <dbReference type="ARBA" id="ARBA00023136"/>
    </source>
</evidence>
<dbReference type="PANTHER" id="PTHR31044">
    <property type="entry name" value="BETA-1,3 GLUCANASE"/>
    <property type="match status" value="1"/>
</dbReference>
<evidence type="ECO:0000313" key="17">
    <source>
        <dbReference type="Proteomes" id="UP000436088"/>
    </source>
</evidence>
<dbReference type="Pfam" id="PF07983">
    <property type="entry name" value="X8"/>
    <property type="match status" value="1"/>
</dbReference>
<comment type="subcellular location">
    <subcellularLocation>
        <location evidence="2">Cell membrane</location>
        <topology evidence="2">Lipid-anchor</topology>
        <topology evidence="2">GPI-anchor</topology>
    </subcellularLocation>
</comment>
<keyword evidence="11" id="KW-0325">Glycoprotein</keyword>
<keyword evidence="6" id="KW-0336">GPI-anchor</keyword>
<accession>A0A6A3CLU2</accession>